<dbReference type="InterPro" id="IPR006671">
    <property type="entry name" value="Cyclin_N"/>
</dbReference>
<proteinExistence type="inferred from homology"/>
<dbReference type="SMART" id="SM00385">
    <property type="entry name" value="CYCLIN"/>
    <property type="match status" value="2"/>
</dbReference>
<dbReference type="GO" id="GO:0044772">
    <property type="term" value="P:mitotic cell cycle phase transition"/>
    <property type="evidence" value="ECO:0007669"/>
    <property type="project" value="InterPro"/>
</dbReference>
<gene>
    <name evidence="7" type="ORF">L798_09083</name>
</gene>
<dbReference type="Pfam" id="PF00134">
    <property type="entry name" value="Cyclin_N"/>
    <property type="match status" value="1"/>
</dbReference>
<evidence type="ECO:0000313" key="8">
    <source>
        <dbReference type="Proteomes" id="UP000027135"/>
    </source>
</evidence>
<dbReference type="Proteomes" id="UP000027135">
    <property type="component" value="Unassembled WGS sequence"/>
</dbReference>
<dbReference type="GO" id="GO:0016538">
    <property type="term" value="F:cyclin-dependent protein serine/threonine kinase regulator activity"/>
    <property type="evidence" value="ECO:0007669"/>
    <property type="project" value="InterPro"/>
</dbReference>
<evidence type="ECO:0000259" key="6">
    <source>
        <dbReference type="SMART" id="SM01332"/>
    </source>
</evidence>
<evidence type="ECO:0000256" key="4">
    <source>
        <dbReference type="RuleBase" id="RU000383"/>
    </source>
</evidence>
<dbReference type="eggNOG" id="KOG0653">
    <property type="taxonomic scope" value="Eukaryota"/>
</dbReference>
<organism evidence="7 8">
    <name type="scientific">Zootermopsis nevadensis</name>
    <name type="common">Dampwood termite</name>
    <dbReference type="NCBI Taxonomy" id="136037"/>
    <lineage>
        <taxon>Eukaryota</taxon>
        <taxon>Metazoa</taxon>
        <taxon>Ecdysozoa</taxon>
        <taxon>Arthropoda</taxon>
        <taxon>Hexapoda</taxon>
        <taxon>Insecta</taxon>
        <taxon>Pterygota</taxon>
        <taxon>Neoptera</taxon>
        <taxon>Polyneoptera</taxon>
        <taxon>Dictyoptera</taxon>
        <taxon>Blattodea</taxon>
        <taxon>Blattoidea</taxon>
        <taxon>Termitoidae</taxon>
        <taxon>Termopsidae</taxon>
        <taxon>Zootermopsis</taxon>
    </lineage>
</organism>
<dbReference type="SMART" id="SM01332">
    <property type="entry name" value="Cyclin_C"/>
    <property type="match status" value="1"/>
</dbReference>
<keyword evidence="3" id="KW-0131">Cell cycle</keyword>
<dbReference type="GO" id="GO:0051301">
    <property type="term" value="P:cell division"/>
    <property type="evidence" value="ECO:0007669"/>
    <property type="project" value="UniProtKB-KW"/>
</dbReference>
<dbReference type="Pfam" id="PF02984">
    <property type="entry name" value="Cyclin_C"/>
    <property type="match status" value="1"/>
</dbReference>
<evidence type="ECO:0000256" key="3">
    <source>
        <dbReference type="ARBA" id="ARBA00023306"/>
    </source>
</evidence>
<dbReference type="PIRSF" id="PIRSF001771">
    <property type="entry name" value="Cyclin_A_B_D_E"/>
    <property type="match status" value="1"/>
</dbReference>
<feature type="domain" description="Cyclin-like" evidence="5">
    <location>
        <begin position="145"/>
        <end position="230"/>
    </location>
</feature>
<dbReference type="SUPFAM" id="SSF47954">
    <property type="entry name" value="Cyclin-like"/>
    <property type="match status" value="2"/>
</dbReference>
<evidence type="ECO:0000313" key="7">
    <source>
        <dbReference type="EMBL" id="KDR16691.1"/>
    </source>
</evidence>
<dbReference type="EMBL" id="KK852779">
    <property type="protein sequence ID" value="KDR16691.1"/>
    <property type="molecule type" value="Genomic_DNA"/>
</dbReference>
<dbReference type="AlphaFoldDB" id="A0A067RAK5"/>
<dbReference type="InterPro" id="IPR013763">
    <property type="entry name" value="Cyclin-like_dom"/>
</dbReference>
<evidence type="ECO:0000256" key="2">
    <source>
        <dbReference type="ARBA" id="ARBA00023127"/>
    </source>
</evidence>
<keyword evidence="1" id="KW-0132">Cell division</keyword>
<dbReference type="PANTHER" id="PTHR10177">
    <property type="entry name" value="CYCLINS"/>
    <property type="match status" value="1"/>
</dbReference>
<reference evidence="7 8" key="1">
    <citation type="journal article" date="2014" name="Nat. Commun.">
        <title>Molecular traces of alternative social organization in a termite genome.</title>
        <authorList>
            <person name="Terrapon N."/>
            <person name="Li C."/>
            <person name="Robertson H.M."/>
            <person name="Ji L."/>
            <person name="Meng X."/>
            <person name="Booth W."/>
            <person name="Chen Z."/>
            <person name="Childers C.P."/>
            <person name="Glastad K.M."/>
            <person name="Gokhale K."/>
            <person name="Gowin J."/>
            <person name="Gronenberg W."/>
            <person name="Hermansen R.A."/>
            <person name="Hu H."/>
            <person name="Hunt B.G."/>
            <person name="Huylmans A.K."/>
            <person name="Khalil S.M."/>
            <person name="Mitchell R.D."/>
            <person name="Munoz-Torres M.C."/>
            <person name="Mustard J.A."/>
            <person name="Pan H."/>
            <person name="Reese J.T."/>
            <person name="Scharf M.E."/>
            <person name="Sun F."/>
            <person name="Vogel H."/>
            <person name="Xiao J."/>
            <person name="Yang W."/>
            <person name="Yang Z."/>
            <person name="Yang Z."/>
            <person name="Zhou J."/>
            <person name="Zhu J."/>
            <person name="Brent C.S."/>
            <person name="Elsik C.G."/>
            <person name="Goodisman M.A."/>
            <person name="Liberles D.A."/>
            <person name="Roe R.M."/>
            <person name="Vargo E.L."/>
            <person name="Vilcinskas A."/>
            <person name="Wang J."/>
            <person name="Bornberg-Bauer E."/>
            <person name="Korb J."/>
            <person name="Zhang G."/>
            <person name="Liebig J."/>
        </authorList>
    </citation>
    <scope>NUCLEOTIDE SEQUENCE [LARGE SCALE GENOMIC DNA]</scope>
    <source>
        <tissue evidence="7">Whole organism</tissue>
    </source>
</reference>
<feature type="domain" description="Cyclin-like" evidence="5">
    <location>
        <begin position="243"/>
        <end position="329"/>
    </location>
</feature>
<dbReference type="InParanoid" id="A0A067RAK5"/>
<dbReference type="InterPro" id="IPR036915">
    <property type="entry name" value="Cyclin-like_sf"/>
</dbReference>
<keyword evidence="8" id="KW-1185">Reference proteome</keyword>
<comment type="similarity">
    <text evidence="4">Belongs to the cyclin family.</text>
</comment>
<evidence type="ECO:0000256" key="1">
    <source>
        <dbReference type="ARBA" id="ARBA00022618"/>
    </source>
</evidence>
<dbReference type="InterPro" id="IPR039361">
    <property type="entry name" value="Cyclin"/>
</dbReference>
<dbReference type="STRING" id="136037.A0A067RAK5"/>
<name>A0A067RAK5_ZOONE</name>
<accession>A0A067RAK5</accession>
<dbReference type="InterPro" id="IPR004367">
    <property type="entry name" value="Cyclin_C-dom"/>
</dbReference>
<feature type="domain" description="Cyclin C-terminal" evidence="6">
    <location>
        <begin position="239"/>
        <end position="353"/>
    </location>
</feature>
<sequence>MEQLKASFCKDTGQSVSVKCMLQPHETESRLAIRDKNIPICAKQSYASTACGKENRATEHVSRYKGSLLKNLNVKNKAGNFKKSKASISGIVTSKTETETLPEEFLYVSEYSSDIIEYLQKLEKEKHIPQSIRSKYSANHVIVVNWLTRVQHRLALPGWTLHTAVNLLDRAIYVKDIQSHELQLIACTALWIAAKCNQKNKVPSVSSFCSLSEFSFCKFDMYDMEITLLITSDFNLHIVNPLTFVSYYLNILSVKSDKVYYTCNYLLDIVYADINFSTKCPSLLAAAAVYAALHIYQKQELWKQKENFKGFYTSDKIWSISDIMLTKLKNNSSDTGPFKKYNSSIYNNLSTVLYNWVKSS</sequence>
<dbReference type="InterPro" id="IPR046965">
    <property type="entry name" value="Cyclin_A/B-like"/>
</dbReference>
<dbReference type="Gene3D" id="1.10.472.10">
    <property type="entry name" value="Cyclin-like"/>
    <property type="match status" value="2"/>
</dbReference>
<evidence type="ECO:0000259" key="5">
    <source>
        <dbReference type="SMART" id="SM00385"/>
    </source>
</evidence>
<protein>
    <submittedName>
        <fullName evidence="7">G2/mitotic-specific cyclin-2</fullName>
    </submittedName>
</protein>
<keyword evidence="2 4" id="KW-0195">Cyclin</keyword>